<dbReference type="AlphaFoldDB" id="A0A833X1M0"/>
<dbReference type="Proteomes" id="UP000602510">
    <property type="component" value="Unassembled WGS sequence"/>
</dbReference>
<sequence length="411" mass="46218">MAAKSLNKHFSYFILLLALVLLGCVSIRSVSTTVPNSNAVPNEGLVGGVGPEADRRLRMQTWSAKDEGYSSSEERVSGVEKFRDFIKSRATALKNFAKNLNRQKATEDSVTELGGKAVESKRIDAALTQSVTNTRPELSEEAFLSTLTAQYGDEALTKLLEQAQRPGSSRLATMVKDVQLDHWDRQEKTADDIYNRLKLSVEDADFLEKPLLGTWIAFVEDKLKEDPYDFLLLKLAKHYEGDTLAKMLHAASTSDRTSAIAKNLEKARLRSTRNTEDDVLKLLHLNVDEGLEFLRQPDLRTFISIVTSYHKTDPYEFLALKLTQIHGEAIFANMLVKAKSDPRLRIYAEKIEAAQIKNWLATGKTEDDVLKILHLNPDEGLEFLKQPALQTFISYATKHDTVDPSEYLVLK</sequence>
<dbReference type="EMBL" id="WSZM01000043">
    <property type="protein sequence ID" value="KAF4045651.1"/>
    <property type="molecule type" value="Genomic_DNA"/>
</dbReference>
<name>A0A833X1M0_PHYIN</name>
<feature type="signal peptide" evidence="1">
    <location>
        <begin position="1"/>
        <end position="32"/>
    </location>
</feature>
<feature type="chain" id="PRO_5032351927" description="Secreted RxLR effector peptide protein" evidence="1">
    <location>
        <begin position="33"/>
        <end position="411"/>
    </location>
</feature>
<keyword evidence="3" id="KW-1185">Reference proteome</keyword>
<comment type="caution">
    <text evidence="2">The sequence shown here is derived from an EMBL/GenBank/DDBJ whole genome shotgun (WGS) entry which is preliminary data.</text>
</comment>
<dbReference type="PROSITE" id="PS51257">
    <property type="entry name" value="PROKAR_LIPOPROTEIN"/>
    <property type="match status" value="1"/>
</dbReference>
<evidence type="ECO:0000313" key="3">
    <source>
        <dbReference type="Proteomes" id="UP000602510"/>
    </source>
</evidence>
<organism evidence="2 3">
    <name type="scientific">Phytophthora infestans</name>
    <name type="common">Potato late blight agent</name>
    <name type="synonym">Botrytis infestans</name>
    <dbReference type="NCBI Taxonomy" id="4787"/>
    <lineage>
        <taxon>Eukaryota</taxon>
        <taxon>Sar</taxon>
        <taxon>Stramenopiles</taxon>
        <taxon>Oomycota</taxon>
        <taxon>Peronosporomycetes</taxon>
        <taxon>Peronosporales</taxon>
        <taxon>Peronosporaceae</taxon>
        <taxon>Phytophthora</taxon>
    </lineage>
</organism>
<accession>A0A833X1M0</accession>
<proteinExistence type="predicted"/>
<gene>
    <name evidence="2" type="ORF">GN244_ATG02104</name>
</gene>
<reference evidence="2" key="1">
    <citation type="submission" date="2020-04" db="EMBL/GenBank/DDBJ databases">
        <title>Hybrid Assembly of Korean Phytophthora infestans isolates.</title>
        <authorList>
            <person name="Prokchorchik M."/>
            <person name="Lee Y."/>
            <person name="Seo J."/>
            <person name="Cho J.-H."/>
            <person name="Park Y.-E."/>
            <person name="Jang D.-C."/>
            <person name="Im J.-S."/>
            <person name="Choi J.-G."/>
            <person name="Park H.-J."/>
            <person name="Lee G.-B."/>
            <person name="Lee Y.-G."/>
            <person name="Hong S.-Y."/>
            <person name="Cho K."/>
            <person name="Sohn K.H."/>
        </authorList>
    </citation>
    <scope>NUCLEOTIDE SEQUENCE</scope>
    <source>
        <strain evidence="2">KR_1_A1</strain>
    </source>
</reference>
<evidence type="ECO:0000256" key="1">
    <source>
        <dbReference type="SAM" id="SignalP"/>
    </source>
</evidence>
<keyword evidence="1" id="KW-0732">Signal</keyword>
<evidence type="ECO:0008006" key="4">
    <source>
        <dbReference type="Google" id="ProtNLM"/>
    </source>
</evidence>
<protein>
    <recommendedName>
        <fullName evidence="4">Secreted RxLR effector peptide protein</fullName>
    </recommendedName>
</protein>
<evidence type="ECO:0000313" key="2">
    <source>
        <dbReference type="EMBL" id="KAF4045651.1"/>
    </source>
</evidence>